<evidence type="ECO:0000256" key="6">
    <source>
        <dbReference type="ARBA" id="ARBA00023170"/>
    </source>
</evidence>
<dbReference type="EMBL" id="JAIWYP010000001">
    <property type="protein sequence ID" value="KAH3888240.1"/>
    <property type="molecule type" value="Genomic_DNA"/>
</dbReference>
<dbReference type="PANTHER" id="PTHR10519:SF74">
    <property type="entry name" value="GAMMA-AMINOBUTYRIC ACID TYPE B RECEPTOR SUBUNIT 2"/>
    <property type="match status" value="1"/>
</dbReference>
<dbReference type="GO" id="GO:0038039">
    <property type="term" value="C:G protein-coupled receptor heterodimeric complex"/>
    <property type="evidence" value="ECO:0007669"/>
    <property type="project" value="TreeGrafter"/>
</dbReference>
<evidence type="ECO:0000313" key="11">
    <source>
        <dbReference type="Proteomes" id="UP000828390"/>
    </source>
</evidence>
<protein>
    <recommendedName>
        <fullName evidence="9">Receptor ligand binding region domain-containing protein</fullName>
    </recommendedName>
</protein>
<evidence type="ECO:0000256" key="3">
    <source>
        <dbReference type="ARBA" id="ARBA00022989"/>
    </source>
</evidence>
<evidence type="ECO:0000256" key="1">
    <source>
        <dbReference type="ARBA" id="ARBA00004370"/>
    </source>
</evidence>
<feature type="non-terminal residue" evidence="10">
    <location>
        <position position="1"/>
    </location>
</feature>
<dbReference type="SUPFAM" id="SSF53822">
    <property type="entry name" value="Periplasmic binding protein-like I"/>
    <property type="match status" value="1"/>
</dbReference>
<evidence type="ECO:0000256" key="4">
    <source>
        <dbReference type="ARBA" id="ARBA00023040"/>
    </source>
</evidence>
<sequence length="111" mass="12019">MMCSKPESNKGRVVIAGLFPISESVPEGLIGRGVKPAVELALHMINKEHSVLPHHTLDIIDSDTKCDMAVATKFFFDMVDSNTTMVLLFGDACSTVSGPIAEISKEWNVSL</sequence>
<keyword evidence="11" id="KW-1185">Reference proteome</keyword>
<accession>A0A9D4S2K6</accession>
<reference evidence="10" key="2">
    <citation type="submission" date="2020-11" db="EMBL/GenBank/DDBJ databases">
        <authorList>
            <person name="McCartney M.A."/>
            <person name="Auch B."/>
            <person name="Kono T."/>
            <person name="Mallez S."/>
            <person name="Becker A."/>
            <person name="Gohl D.M."/>
            <person name="Silverstein K.A.T."/>
            <person name="Koren S."/>
            <person name="Bechman K.B."/>
            <person name="Herman A."/>
            <person name="Abrahante J.E."/>
            <person name="Garbe J."/>
        </authorList>
    </citation>
    <scope>NUCLEOTIDE SEQUENCE</scope>
    <source>
        <strain evidence="10">Duluth1</strain>
        <tissue evidence="10">Whole animal</tissue>
    </source>
</reference>
<dbReference type="PANTHER" id="PTHR10519">
    <property type="entry name" value="GABA-B RECEPTOR"/>
    <property type="match status" value="1"/>
</dbReference>
<evidence type="ECO:0000256" key="8">
    <source>
        <dbReference type="ARBA" id="ARBA00023224"/>
    </source>
</evidence>
<evidence type="ECO:0000256" key="2">
    <source>
        <dbReference type="ARBA" id="ARBA00022692"/>
    </source>
</evidence>
<keyword evidence="7" id="KW-0325">Glycoprotein</keyword>
<dbReference type="Proteomes" id="UP000828390">
    <property type="component" value="Unassembled WGS sequence"/>
</dbReference>
<dbReference type="PRINTS" id="PR01176">
    <property type="entry name" value="GABABRECEPTR"/>
</dbReference>
<evidence type="ECO:0000256" key="5">
    <source>
        <dbReference type="ARBA" id="ARBA00023136"/>
    </source>
</evidence>
<keyword evidence="6" id="KW-0675">Receptor</keyword>
<dbReference type="InterPro" id="IPR001828">
    <property type="entry name" value="ANF_lig-bd_rcpt"/>
</dbReference>
<keyword evidence="4" id="KW-0297">G-protein coupled receptor</keyword>
<keyword evidence="8" id="KW-0807">Transducer</keyword>
<dbReference type="Pfam" id="PF01094">
    <property type="entry name" value="ANF_receptor"/>
    <property type="match status" value="1"/>
</dbReference>
<keyword evidence="5" id="KW-0472">Membrane</keyword>
<dbReference type="InterPro" id="IPR002455">
    <property type="entry name" value="GPCR3_GABA-B"/>
</dbReference>
<organism evidence="10 11">
    <name type="scientific">Dreissena polymorpha</name>
    <name type="common">Zebra mussel</name>
    <name type="synonym">Mytilus polymorpha</name>
    <dbReference type="NCBI Taxonomy" id="45954"/>
    <lineage>
        <taxon>Eukaryota</taxon>
        <taxon>Metazoa</taxon>
        <taxon>Spiralia</taxon>
        <taxon>Lophotrochozoa</taxon>
        <taxon>Mollusca</taxon>
        <taxon>Bivalvia</taxon>
        <taxon>Autobranchia</taxon>
        <taxon>Heteroconchia</taxon>
        <taxon>Euheterodonta</taxon>
        <taxon>Imparidentia</taxon>
        <taxon>Neoheterodontei</taxon>
        <taxon>Myida</taxon>
        <taxon>Dreissenoidea</taxon>
        <taxon>Dreissenidae</taxon>
        <taxon>Dreissena</taxon>
    </lineage>
</organism>
<dbReference type="GO" id="GO:0004965">
    <property type="term" value="F:G protein-coupled GABA receptor activity"/>
    <property type="evidence" value="ECO:0007669"/>
    <property type="project" value="InterPro"/>
</dbReference>
<dbReference type="InterPro" id="IPR028082">
    <property type="entry name" value="Peripla_BP_I"/>
</dbReference>
<comment type="caution">
    <text evidence="10">The sequence shown here is derived from an EMBL/GenBank/DDBJ whole genome shotgun (WGS) entry which is preliminary data.</text>
</comment>
<evidence type="ECO:0000256" key="7">
    <source>
        <dbReference type="ARBA" id="ARBA00023180"/>
    </source>
</evidence>
<dbReference type="AlphaFoldDB" id="A0A9D4S2K6"/>
<keyword evidence="3" id="KW-1133">Transmembrane helix</keyword>
<dbReference type="Gene3D" id="3.40.50.2300">
    <property type="match status" value="1"/>
</dbReference>
<evidence type="ECO:0000259" key="9">
    <source>
        <dbReference type="Pfam" id="PF01094"/>
    </source>
</evidence>
<dbReference type="GO" id="GO:0007214">
    <property type="term" value="P:gamma-aminobutyric acid signaling pathway"/>
    <property type="evidence" value="ECO:0007669"/>
    <property type="project" value="TreeGrafter"/>
</dbReference>
<reference evidence="10" key="1">
    <citation type="journal article" date="2019" name="bioRxiv">
        <title>The Genome of the Zebra Mussel, Dreissena polymorpha: A Resource for Invasive Species Research.</title>
        <authorList>
            <person name="McCartney M.A."/>
            <person name="Auch B."/>
            <person name="Kono T."/>
            <person name="Mallez S."/>
            <person name="Zhang Y."/>
            <person name="Obille A."/>
            <person name="Becker A."/>
            <person name="Abrahante J.E."/>
            <person name="Garbe J."/>
            <person name="Badalamenti J.P."/>
            <person name="Herman A."/>
            <person name="Mangelson H."/>
            <person name="Liachko I."/>
            <person name="Sullivan S."/>
            <person name="Sone E.D."/>
            <person name="Koren S."/>
            <person name="Silverstein K.A.T."/>
            <person name="Beckman K.B."/>
            <person name="Gohl D.M."/>
        </authorList>
    </citation>
    <scope>NUCLEOTIDE SEQUENCE</scope>
    <source>
        <strain evidence="10">Duluth1</strain>
        <tissue evidence="10">Whole animal</tissue>
    </source>
</reference>
<name>A0A9D4S2K6_DREPO</name>
<feature type="domain" description="Receptor ligand binding region" evidence="9">
    <location>
        <begin position="34"/>
        <end position="110"/>
    </location>
</feature>
<keyword evidence="2" id="KW-0812">Transmembrane</keyword>
<comment type="subcellular location">
    <subcellularLocation>
        <location evidence="1">Membrane</location>
    </subcellularLocation>
</comment>
<evidence type="ECO:0000313" key="10">
    <source>
        <dbReference type="EMBL" id="KAH3888240.1"/>
    </source>
</evidence>
<gene>
    <name evidence="10" type="ORF">DPMN_012272</name>
</gene>
<proteinExistence type="predicted"/>